<gene>
    <name evidence="1" type="ORF">DESHY_110217</name>
</gene>
<accession>K8E718</accession>
<dbReference type="InterPro" id="IPR014199">
    <property type="entry name" value="Spore_YtxC"/>
</dbReference>
<evidence type="ECO:0000313" key="2">
    <source>
        <dbReference type="Proteomes" id="UP000009315"/>
    </source>
</evidence>
<organism evidence="1 2">
    <name type="scientific">Desulforamulus hydrothermalis Lam5 = DSM 18033</name>
    <dbReference type="NCBI Taxonomy" id="1121428"/>
    <lineage>
        <taxon>Bacteria</taxon>
        <taxon>Bacillati</taxon>
        <taxon>Bacillota</taxon>
        <taxon>Clostridia</taxon>
        <taxon>Eubacteriales</taxon>
        <taxon>Peptococcaceae</taxon>
        <taxon>Desulforamulus</taxon>
    </lineage>
</organism>
<keyword evidence="2" id="KW-1185">Reference proteome</keyword>
<evidence type="ECO:0000313" key="1">
    <source>
        <dbReference type="EMBL" id="CCO07273.1"/>
    </source>
</evidence>
<dbReference type="Proteomes" id="UP000009315">
    <property type="component" value="Unassembled WGS sequence"/>
</dbReference>
<protein>
    <submittedName>
        <fullName evidence="1">Sporulation protein YtxC</fullName>
    </submittedName>
</protein>
<dbReference type="EMBL" id="CAOS01000003">
    <property type="protein sequence ID" value="CCO07273.1"/>
    <property type="molecule type" value="Genomic_DNA"/>
</dbReference>
<reference evidence="1 2" key="1">
    <citation type="journal article" date="2013" name="Genome Announc.">
        <title>Genome Sequence of the Sulfate-Reducing Bacterium Desulfotomaculum hydrothermale Lam5(T).</title>
        <authorList>
            <person name="Amin O."/>
            <person name="Fardeau M.L."/>
            <person name="Valette O."/>
            <person name="Hirschler-Rea A."/>
            <person name="Barbe V."/>
            <person name="Medigue C."/>
            <person name="Vacherie B."/>
            <person name="Ollivier B."/>
            <person name="Bertin P.N."/>
            <person name="Dolla A."/>
        </authorList>
    </citation>
    <scope>NUCLEOTIDE SEQUENCE [LARGE SCALE GENOMIC DNA]</scope>
    <source>
        <strain evidence="2">Lam5 / DSM 18033</strain>
    </source>
</reference>
<dbReference type="eggNOG" id="ENOG5031S9P">
    <property type="taxonomic scope" value="Bacteria"/>
</dbReference>
<dbReference type="STRING" id="1121428.DESHY_110217"/>
<proteinExistence type="predicted"/>
<dbReference type="Pfam" id="PF08812">
    <property type="entry name" value="YtxC"/>
    <property type="match status" value="1"/>
</dbReference>
<name>K8E718_9FIRM</name>
<sequence>MIEEMNQCLSIGATQHIDLLKNLLGRELSMNEGHYINIKLTEKPAGNITFLSCNFNGTLCGGRRHDDELLFRHFVADIISDLIINHWEKAILTDFIRENYYFFNEDERKVIFQYAQSYTNGERVLPGRMDRLDRKNLIIKKLVEFLEQNDSIVIDGFINFRLKEYLNEIKEAVDQAVDDYLMEREYREFIQLLKYFVEIQEPKAELVNVLINDKGTYKLFDAQNYPISSEFLEGFILDIIDHEINYDDLLISALITIAPKKIIFHGESCDQNGMVADTIATVKQVFEGRVSQCNGCQLCQKQQQ</sequence>
<comment type="caution">
    <text evidence="1">The sequence shown here is derived from an EMBL/GenBank/DDBJ whole genome shotgun (WGS) entry which is preliminary data.</text>
</comment>
<dbReference type="AlphaFoldDB" id="K8E718"/>
<dbReference type="NCBIfam" id="TIGR02834">
    <property type="entry name" value="spo_ytxC"/>
    <property type="match status" value="1"/>
</dbReference>